<dbReference type="EMBL" id="JAUIRO010000001">
    <property type="protein sequence ID" value="KAK0735263.1"/>
    <property type="molecule type" value="Genomic_DNA"/>
</dbReference>
<name>A0AA40BJH5_9PEZI</name>
<evidence type="ECO:0000313" key="4">
    <source>
        <dbReference type="EMBL" id="KAK0735263.1"/>
    </source>
</evidence>
<proteinExistence type="predicted"/>
<keyword evidence="5" id="KW-1185">Reference proteome</keyword>
<sequence>MTHLTTRGQDSLGPVPIDLPTDLPSLALSLHCFQFQSRAIPAPAQAHTPLSRHPRTKAKLTPQEKEKVSEVRRRRACLRCRVLKIQCSSGNPCQPCLRSAVKGVERKVLSFCYCVRTRFSDVNIFLGPTQAGAAVSMQLETVLSRMSGLLARIATPAQFTFNSSPENFNETLVSWLMDPAFNLPDGSIVGLCCSSLLSLQFRDEAGGGDGFITEFRRFLLATSLVHSGWHGDRNIRQRDLCAVSHMSGHRLMKQLDRVLTPQFLAKCGRESCQVLFLMVLGVVLAVGYSSAHTTDSPTFPPQMLSVEFQQSPTLWLVMKEHLCQMLAHHLIFLGSLLGIRLETGLEQRIIDTAARRWNKMEAYAWADATGLSQNQELGYASSSASCPIRSSVRHRGLEMAHEGDENPQYWEEPPPPPPPPASDPQPPFIPVHLPEAAQFQPQYMDQWSENPQSYLSMTDEPESYYTEPSVPEEPGQGMSTPLPKAYTEPSLWQNGPAFPREVKRRSMWVVQTVDAGPERGHINVRARLRGSGQSGGFRSFV</sequence>
<feature type="region of interest" description="Disordered" evidence="2">
    <location>
        <begin position="44"/>
        <end position="66"/>
    </location>
</feature>
<organism evidence="4 5">
    <name type="scientific">Lasiosphaeria miniovina</name>
    <dbReference type="NCBI Taxonomy" id="1954250"/>
    <lineage>
        <taxon>Eukaryota</taxon>
        <taxon>Fungi</taxon>
        <taxon>Dikarya</taxon>
        <taxon>Ascomycota</taxon>
        <taxon>Pezizomycotina</taxon>
        <taxon>Sordariomycetes</taxon>
        <taxon>Sordariomycetidae</taxon>
        <taxon>Sordariales</taxon>
        <taxon>Lasiosphaeriaceae</taxon>
        <taxon>Lasiosphaeria</taxon>
    </lineage>
</organism>
<dbReference type="Proteomes" id="UP001172101">
    <property type="component" value="Unassembled WGS sequence"/>
</dbReference>
<feature type="region of interest" description="Disordered" evidence="2">
    <location>
        <begin position="400"/>
        <end position="431"/>
    </location>
</feature>
<keyword evidence="1" id="KW-0539">Nucleus</keyword>
<gene>
    <name evidence="4" type="ORF">B0T26DRAFT_634190</name>
</gene>
<evidence type="ECO:0000259" key="3">
    <source>
        <dbReference type="Pfam" id="PF00172"/>
    </source>
</evidence>
<dbReference type="Gene3D" id="4.10.240.10">
    <property type="entry name" value="Zn(2)-C6 fungal-type DNA-binding domain"/>
    <property type="match status" value="1"/>
</dbReference>
<dbReference type="SUPFAM" id="SSF57701">
    <property type="entry name" value="Zn2/Cys6 DNA-binding domain"/>
    <property type="match status" value="1"/>
</dbReference>
<dbReference type="GeneID" id="85319872"/>
<dbReference type="AlphaFoldDB" id="A0AA40BJH5"/>
<feature type="region of interest" description="Disordered" evidence="2">
    <location>
        <begin position="453"/>
        <end position="482"/>
    </location>
</feature>
<feature type="compositionally biased region" description="Pro residues" evidence="2">
    <location>
        <begin position="412"/>
        <end position="429"/>
    </location>
</feature>
<comment type="caution">
    <text evidence="4">The sequence shown here is derived from an EMBL/GenBank/DDBJ whole genome shotgun (WGS) entry which is preliminary data.</text>
</comment>
<evidence type="ECO:0000313" key="5">
    <source>
        <dbReference type="Proteomes" id="UP001172101"/>
    </source>
</evidence>
<feature type="domain" description="Zn(2)-C6 fungal-type" evidence="3">
    <location>
        <begin position="75"/>
        <end position="100"/>
    </location>
</feature>
<evidence type="ECO:0000256" key="2">
    <source>
        <dbReference type="SAM" id="MobiDB-lite"/>
    </source>
</evidence>
<evidence type="ECO:0000256" key="1">
    <source>
        <dbReference type="ARBA" id="ARBA00023242"/>
    </source>
</evidence>
<protein>
    <recommendedName>
        <fullName evidence="3">Zn(2)-C6 fungal-type domain-containing protein</fullName>
    </recommendedName>
</protein>
<dbReference type="Pfam" id="PF00172">
    <property type="entry name" value="Zn_clus"/>
    <property type="match status" value="1"/>
</dbReference>
<dbReference type="PANTHER" id="PTHR35392">
    <property type="entry name" value="ZN(II)2CYS6 TRANSCRIPTION FACTOR (EUROFUNG)-RELATED-RELATED"/>
    <property type="match status" value="1"/>
</dbReference>
<dbReference type="InterPro" id="IPR036864">
    <property type="entry name" value="Zn2-C6_fun-type_DNA-bd_sf"/>
</dbReference>
<dbReference type="InterPro" id="IPR052973">
    <property type="entry name" value="Fungal_sec-metab_reg_TF"/>
</dbReference>
<reference evidence="4" key="1">
    <citation type="submission" date="2023-06" db="EMBL/GenBank/DDBJ databases">
        <title>Genome-scale phylogeny and comparative genomics of the fungal order Sordariales.</title>
        <authorList>
            <consortium name="Lawrence Berkeley National Laboratory"/>
            <person name="Hensen N."/>
            <person name="Bonometti L."/>
            <person name="Westerberg I."/>
            <person name="Brannstrom I.O."/>
            <person name="Guillou S."/>
            <person name="Cros-Aarteil S."/>
            <person name="Calhoun S."/>
            <person name="Haridas S."/>
            <person name="Kuo A."/>
            <person name="Mondo S."/>
            <person name="Pangilinan J."/>
            <person name="Riley R."/>
            <person name="LaButti K."/>
            <person name="Andreopoulos B."/>
            <person name="Lipzen A."/>
            <person name="Chen C."/>
            <person name="Yanf M."/>
            <person name="Daum C."/>
            <person name="Ng V."/>
            <person name="Clum A."/>
            <person name="Steindorff A."/>
            <person name="Ohm R."/>
            <person name="Martin F."/>
            <person name="Silar P."/>
            <person name="Natvig D."/>
            <person name="Lalanne C."/>
            <person name="Gautier V."/>
            <person name="Ament-velasquez S.L."/>
            <person name="Kruys A."/>
            <person name="Hutchinson M.I."/>
            <person name="Powell A.J."/>
            <person name="Barry K."/>
            <person name="Miller A.N."/>
            <person name="Grigoriev I.V."/>
            <person name="Debuchy R."/>
            <person name="Gladieux P."/>
            <person name="Thoren M.H."/>
            <person name="Johannesson H."/>
        </authorList>
    </citation>
    <scope>NUCLEOTIDE SEQUENCE</scope>
    <source>
        <strain evidence="4">SMH2392-1A</strain>
    </source>
</reference>
<dbReference type="RefSeq" id="XP_060304140.1">
    <property type="nucleotide sequence ID" value="XM_060436602.1"/>
</dbReference>
<accession>A0AA40BJH5</accession>
<dbReference type="InterPro" id="IPR001138">
    <property type="entry name" value="Zn2Cys6_DnaBD"/>
</dbReference>
<dbReference type="GO" id="GO:0008270">
    <property type="term" value="F:zinc ion binding"/>
    <property type="evidence" value="ECO:0007669"/>
    <property type="project" value="InterPro"/>
</dbReference>
<dbReference type="GO" id="GO:0000981">
    <property type="term" value="F:DNA-binding transcription factor activity, RNA polymerase II-specific"/>
    <property type="evidence" value="ECO:0007669"/>
    <property type="project" value="InterPro"/>
</dbReference>